<organism evidence="1 2">
    <name type="scientific">Oerskovia rustica</name>
    <dbReference type="NCBI Taxonomy" id="2762237"/>
    <lineage>
        <taxon>Bacteria</taxon>
        <taxon>Bacillati</taxon>
        <taxon>Actinomycetota</taxon>
        <taxon>Actinomycetes</taxon>
        <taxon>Micrococcales</taxon>
        <taxon>Cellulomonadaceae</taxon>
        <taxon>Oerskovia</taxon>
    </lineage>
</organism>
<keyword evidence="2" id="KW-1185">Reference proteome</keyword>
<proteinExistence type="predicted"/>
<reference evidence="1 2" key="1">
    <citation type="submission" date="2020-08" db="EMBL/GenBank/DDBJ databases">
        <title>A Genomic Blueprint of the Chicken Gut Microbiome.</title>
        <authorList>
            <person name="Gilroy R."/>
            <person name="Ravi A."/>
            <person name="Getino M."/>
            <person name="Pursley I."/>
            <person name="Horton D.L."/>
            <person name="Alikhan N.-F."/>
            <person name="Baker D."/>
            <person name="Gharbi K."/>
            <person name="Hall N."/>
            <person name="Watson M."/>
            <person name="Adriaenssens E.M."/>
            <person name="Foster-Nyarko E."/>
            <person name="Jarju S."/>
            <person name="Secka A."/>
            <person name="Antonio M."/>
            <person name="Oren A."/>
            <person name="Chaudhuri R."/>
            <person name="La Ragione R.M."/>
            <person name="Hildebrand F."/>
            <person name="Pallen M.J."/>
        </authorList>
    </citation>
    <scope>NUCLEOTIDE SEQUENCE [LARGE SCALE GENOMIC DNA]</scope>
    <source>
        <strain evidence="1 2">Sa4CUA1</strain>
    </source>
</reference>
<gene>
    <name evidence="1" type="ORF">H9652_03445</name>
</gene>
<sequence length="48" mass="5125">MTRFVIDSGAVLRLVETSAEVSSALSPETGRELRAQVGRLPIRLLGAT</sequence>
<name>A0ABR8RPR7_9CELL</name>
<evidence type="ECO:0000313" key="1">
    <source>
        <dbReference type="EMBL" id="MBD7949462.1"/>
    </source>
</evidence>
<dbReference type="RefSeq" id="WP_191794760.1">
    <property type="nucleotide sequence ID" value="NZ_JACSQQ010000004.1"/>
</dbReference>
<dbReference type="EMBL" id="JACSQQ010000004">
    <property type="protein sequence ID" value="MBD7949462.1"/>
    <property type="molecule type" value="Genomic_DNA"/>
</dbReference>
<protein>
    <submittedName>
        <fullName evidence="1">Uncharacterized protein</fullName>
    </submittedName>
</protein>
<comment type="caution">
    <text evidence="1">The sequence shown here is derived from an EMBL/GenBank/DDBJ whole genome shotgun (WGS) entry which is preliminary data.</text>
</comment>
<dbReference type="Proteomes" id="UP000641803">
    <property type="component" value="Unassembled WGS sequence"/>
</dbReference>
<evidence type="ECO:0000313" key="2">
    <source>
        <dbReference type="Proteomes" id="UP000641803"/>
    </source>
</evidence>
<accession>A0ABR8RPR7</accession>